<dbReference type="CDD" id="cd03784">
    <property type="entry name" value="GT1_Gtf-like"/>
    <property type="match status" value="1"/>
</dbReference>
<keyword evidence="8" id="KW-1185">Reference proteome</keyword>
<evidence type="ECO:0000313" key="8">
    <source>
        <dbReference type="Proteomes" id="UP000468687"/>
    </source>
</evidence>
<dbReference type="Pfam" id="PF06722">
    <property type="entry name" value="EryCIII-like_C"/>
    <property type="match status" value="1"/>
</dbReference>
<dbReference type="InterPro" id="IPR010610">
    <property type="entry name" value="EryCIII-like_C"/>
</dbReference>
<comment type="similarity">
    <text evidence="1">Belongs to the glycosyltransferase 28 family.</text>
</comment>
<feature type="region of interest" description="Disordered" evidence="4">
    <location>
        <begin position="202"/>
        <end position="225"/>
    </location>
</feature>
<dbReference type="GO" id="GO:0017000">
    <property type="term" value="P:antibiotic biosynthetic process"/>
    <property type="evidence" value="ECO:0007669"/>
    <property type="project" value="UniProtKB-ARBA"/>
</dbReference>
<evidence type="ECO:0000256" key="1">
    <source>
        <dbReference type="ARBA" id="ARBA00006962"/>
    </source>
</evidence>
<evidence type="ECO:0000259" key="6">
    <source>
        <dbReference type="Pfam" id="PF21036"/>
    </source>
</evidence>
<dbReference type="SUPFAM" id="SSF53756">
    <property type="entry name" value="UDP-Glycosyltransferase/glycogen phosphorylase"/>
    <property type="match status" value="1"/>
</dbReference>
<evidence type="ECO:0000256" key="2">
    <source>
        <dbReference type="ARBA" id="ARBA00022676"/>
    </source>
</evidence>
<dbReference type="Pfam" id="PF21036">
    <property type="entry name" value="EryCIII-like_N"/>
    <property type="match status" value="1"/>
</dbReference>
<keyword evidence="3" id="KW-0808">Transferase</keyword>
<evidence type="ECO:0000256" key="3">
    <source>
        <dbReference type="ARBA" id="ARBA00022679"/>
    </source>
</evidence>
<dbReference type="InterPro" id="IPR002213">
    <property type="entry name" value="UDP_glucos_trans"/>
</dbReference>
<dbReference type="GO" id="GO:0008194">
    <property type="term" value="F:UDP-glycosyltransferase activity"/>
    <property type="evidence" value="ECO:0007669"/>
    <property type="project" value="InterPro"/>
</dbReference>
<dbReference type="InterPro" id="IPR050426">
    <property type="entry name" value="Glycosyltransferase_28"/>
</dbReference>
<keyword evidence="2" id="KW-0328">Glycosyltransferase</keyword>
<feature type="domain" description="Erythromycin biosynthesis protein CIII-like N-terminal" evidence="6">
    <location>
        <begin position="22"/>
        <end position="255"/>
    </location>
</feature>
<accession>A0A6P0HGK0</accession>
<dbReference type="AlphaFoldDB" id="A0A6P0HGK0"/>
<dbReference type="RefSeq" id="WP_163771175.1">
    <property type="nucleotide sequence ID" value="NZ_JAAGXA010000003.1"/>
</dbReference>
<evidence type="ECO:0000259" key="5">
    <source>
        <dbReference type="Pfam" id="PF06722"/>
    </source>
</evidence>
<protein>
    <submittedName>
        <fullName evidence="7">DUF1205 domain-containing protein</fullName>
    </submittedName>
</protein>
<dbReference type="EMBL" id="JAAGXA010000003">
    <property type="protein sequence ID" value="NEN77812.1"/>
    <property type="molecule type" value="Genomic_DNA"/>
</dbReference>
<dbReference type="Proteomes" id="UP000468687">
    <property type="component" value="Unassembled WGS sequence"/>
</dbReference>
<feature type="domain" description="Erythromycin biosynthesis protein CIII-like C-terminal" evidence="5">
    <location>
        <begin position="268"/>
        <end position="408"/>
    </location>
</feature>
<evidence type="ECO:0000313" key="7">
    <source>
        <dbReference type="EMBL" id="NEN77812.1"/>
    </source>
</evidence>
<sequence length="427" mass="44833">MRVLVTTHAERTHLLGLVPLAWALRAEGHEVLVAVQPRLAATGHAAGLPVAAVGRDSQLWRVRGAVGGSDRVPGLGLGSGPHPGPADWPVLREELERVVPWWWRLVNDPMVDDLVGLARRWRPDLVLWGAVTFAGVLAARAAGAAHARVLFGVDLAGRLHAAYRRGRPPAVREDPLVDWLGRTADRLGTGFDAGDVLAAPTVDPLPPSLGRPDGERAGSTGPLHPLRFVPFNGDGTLPAWLRRPPRRPRVGVSLGHSSADDPARFRDLLAGLARLGGLEVVATAPAEVRRALGPLPEAVRVEPFVPLDALAATCQVVVDHGGGGTVCTVARHGVPQLVVPQHYDEPVLAARIERAGAGLALAPEHATPAAVHDAVQRLLEEERFRAGAAALRRELLAMPSARRVAADLGAGVAAAQAATGRAASASS</sequence>
<dbReference type="FunFam" id="3.40.50.2000:FF:000072">
    <property type="entry name" value="Glycosyl transferase"/>
    <property type="match status" value="1"/>
</dbReference>
<dbReference type="Gene3D" id="3.40.50.2000">
    <property type="entry name" value="Glycogen Phosphorylase B"/>
    <property type="match status" value="2"/>
</dbReference>
<dbReference type="GO" id="GO:0016758">
    <property type="term" value="F:hexosyltransferase activity"/>
    <property type="evidence" value="ECO:0007669"/>
    <property type="project" value="UniProtKB-ARBA"/>
</dbReference>
<gene>
    <name evidence="7" type="ORF">G3T38_05925</name>
</gene>
<organism evidence="7 8">
    <name type="scientific">Nocardioides zeae</name>
    <dbReference type="NCBI Taxonomy" id="1457234"/>
    <lineage>
        <taxon>Bacteria</taxon>
        <taxon>Bacillati</taxon>
        <taxon>Actinomycetota</taxon>
        <taxon>Actinomycetes</taxon>
        <taxon>Propionibacteriales</taxon>
        <taxon>Nocardioidaceae</taxon>
        <taxon>Nocardioides</taxon>
    </lineage>
</organism>
<dbReference type="PANTHER" id="PTHR48050:SF13">
    <property type="entry name" value="STEROL 3-BETA-GLUCOSYLTRANSFERASE UGT80A2"/>
    <property type="match status" value="1"/>
</dbReference>
<dbReference type="PANTHER" id="PTHR48050">
    <property type="entry name" value="STEROL 3-BETA-GLUCOSYLTRANSFERASE"/>
    <property type="match status" value="1"/>
</dbReference>
<dbReference type="InterPro" id="IPR048284">
    <property type="entry name" value="EryCIII-like_N"/>
</dbReference>
<reference evidence="7 8" key="1">
    <citation type="journal article" date="2014" name="Int. J. Syst. Evol. Microbiol.">
        <title>Nocardioides zeae sp. nov., isolated from the stem of Zea mays.</title>
        <authorList>
            <person name="Glaeser S.P."/>
            <person name="McInroy J.A."/>
            <person name="Busse H.J."/>
            <person name="Kampfer P."/>
        </authorList>
    </citation>
    <scope>NUCLEOTIDE SEQUENCE [LARGE SCALE GENOMIC DNA]</scope>
    <source>
        <strain evidence="7 8">JCM 30728</strain>
    </source>
</reference>
<evidence type="ECO:0000256" key="4">
    <source>
        <dbReference type="SAM" id="MobiDB-lite"/>
    </source>
</evidence>
<comment type="caution">
    <text evidence="7">The sequence shown here is derived from an EMBL/GenBank/DDBJ whole genome shotgun (WGS) entry which is preliminary data.</text>
</comment>
<name>A0A6P0HGK0_9ACTN</name>
<proteinExistence type="inferred from homology"/>